<proteinExistence type="predicted"/>
<feature type="region of interest" description="Disordered" evidence="1">
    <location>
        <begin position="33"/>
        <end position="54"/>
    </location>
</feature>
<dbReference type="Proteomes" id="UP001604335">
    <property type="component" value="Unassembled WGS sequence"/>
</dbReference>
<name>A0ABW7C7Z1_9CYAN</name>
<dbReference type="RefSeq" id="WP_393011540.1">
    <property type="nucleotide sequence ID" value="NZ_JAZAQF010000034.1"/>
</dbReference>
<evidence type="ECO:0000313" key="3">
    <source>
        <dbReference type="Proteomes" id="UP001604335"/>
    </source>
</evidence>
<evidence type="ECO:0000313" key="2">
    <source>
        <dbReference type="EMBL" id="MFG3817302.1"/>
    </source>
</evidence>
<sequence length="70" mass="7077">MLTDHADDAQGAIGASALGGIVRLAESLAGKEREVRLGDNGPSRSPCGLAPDLGPMVGRVDRSSLIGFSS</sequence>
<organism evidence="2 3">
    <name type="scientific">Limnothrix redekei LRLZ20PSL1</name>
    <dbReference type="NCBI Taxonomy" id="3112953"/>
    <lineage>
        <taxon>Bacteria</taxon>
        <taxon>Bacillati</taxon>
        <taxon>Cyanobacteriota</taxon>
        <taxon>Cyanophyceae</taxon>
        <taxon>Pseudanabaenales</taxon>
        <taxon>Pseudanabaenaceae</taxon>
        <taxon>Limnothrix</taxon>
    </lineage>
</organism>
<accession>A0ABW7C7Z1</accession>
<dbReference type="EMBL" id="JAZAQF010000034">
    <property type="protein sequence ID" value="MFG3817302.1"/>
    <property type="molecule type" value="Genomic_DNA"/>
</dbReference>
<protein>
    <submittedName>
        <fullName evidence="2">Uncharacterized protein</fullName>
    </submittedName>
</protein>
<keyword evidence="3" id="KW-1185">Reference proteome</keyword>
<reference evidence="3" key="1">
    <citation type="journal article" date="2024" name="Algal Res.">
        <title>Biochemical, toxicological and genomic investigation of a high-biomass producing Limnothrix strain isolated from Italian shallow drinking water reservoir.</title>
        <authorList>
            <person name="Simonazzi M."/>
            <person name="Shishido T.K."/>
            <person name="Delbaje E."/>
            <person name="Wahlsten M."/>
            <person name="Fewer D.P."/>
            <person name="Sivonen K."/>
            <person name="Pezzolesi L."/>
            <person name="Pistocchi R."/>
        </authorList>
    </citation>
    <scope>NUCLEOTIDE SEQUENCE [LARGE SCALE GENOMIC DNA]</scope>
    <source>
        <strain evidence="3">LRLZ20PSL1</strain>
    </source>
</reference>
<gene>
    <name evidence="2" type="ORF">VPK24_06600</name>
</gene>
<comment type="caution">
    <text evidence="2">The sequence shown here is derived from an EMBL/GenBank/DDBJ whole genome shotgun (WGS) entry which is preliminary data.</text>
</comment>
<evidence type="ECO:0000256" key="1">
    <source>
        <dbReference type="SAM" id="MobiDB-lite"/>
    </source>
</evidence>